<feature type="domain" description="Prepilin type IV endopeptidase peptidase" evidence="4">
    <location>
        <begin position="54"/>
        <end position="157"/>
    </location>
</feature>
<evidence type="ECO:0000259" key="4">
    <source>
        <dbReference type="Pfam" id="PF01478"/>
    </source>
</evidence>
<accession>A0A150H9E3</accession>
<sequence length="193" mass="19751">MTATPEYSRPVEILPASWTQVAGRISVALGASAAFAAAGALGGVGMVQWVLAAVVAAFGVWLAVWDFREHRLPNAIVFPLYGVVGAALAVLGAFTGDWGRVGLAVAGGVILWCVYFGLGLAGAVGFGDVKLAGALGAWLAWFGLPILIPATILAYLLALPHTLVILARRRGGRVPFGPYMIAGALIAGIASTV</sequence>
<organism evidence="5 6">
    <name type="scientific">Microbacterium laevaniformans</name>
    <dbReference type="NCBI Taxonomy" id="36807"/>
    <lineage>
        <taxon>Bacteria</taxon>
        <taxon>Bacillati</taxon>
        <taxon>Actinomycetota</taxon>
        <taxon>Actinomycetes</taxon>
        <taxon>Micrococcales</taxon>
        <taxon>Microbacteriaceae</taxon>
        <taxon>Microbacterium</taxon>
    </lineage>
</organism>
<keyword evidence="3" id="KW-0812">Transmembrane</keyword>
<protein>
    <submittedName>
        <fullName evidence="5">Type 4 prepilin-like protein leader peptide-processing enzyme</fullName>
    </submittedName>
</protein>
<dbReference type="PATRIC" id="fig|36807.3.peg.2483"/>
<proteinExistence type="inferred from homology"/>
<comment type="caution">
    <text evidence="5">The sequence shown here is derived from an EMBL/GenBank/DDBJ whole genome shotgun (WGS) entry which is preliminary data.</text>
</comment>
<feature type="transmembrane region" description="Helical" evidence="3">
    <location>
        <begin position="138"/>
        <end position="156"/>
    </location>
</feature>
<dbReference type="InterPro" id="IPR014032">
    <property type="entry name" value="Peptidase_A24A_bac"/>
</dbReference>
<dbReference type="Pfam" id="PF01478">
    <property type="entry name" value="Peptidase_A24"/>
    <property type="match status" value="1"/>
</dbReference>
<reference evidence="5 6" key="1">
    <citation type="submission" date="2016-01" db="EMBL/GenBank/DDBJ databases">
        <title>Draft genome sequences of Microbacterium laevaniformans LCDC 91-0039 and the type strain of Microbacterium hominis LCDC 84-209.</title>
        <authorList>
            <person name="Bernier A.-M."/>
            <person name="Bernard K."/>
        </authorList>
    </citation>
    <scope>NUCLEOTIDE SEQUENCE [LARGE SCALE GENOMIC DNA]</scope>
    <source>
        <strain evidence="5 6">LCDC 91-0039</strain>
    </source>
</reference>
<feature type="transmembrane region" description="Helical" evidence="3">
    <location>
        <begin position="101"/>
        <end position="126"/>
    </location>
</feature>
<keyword evidence="6" id="KW-1185">Reference proteome</keyword>
<dbReference type="GO" id="GO:0005886">
    <property type="term" value="C:plasma membrane"/>
    <property type="evidence" value="ECO:0007669"/>
    <property type="project" value="TreeGrafter"/>
</dbReference>
<dbReference type="InterPro" id="IPR050882">
    <property type="entry name" value="Prepilin_peptidase/N-MTase"/>
</dbReference>
<dbReference type="EMBL" id="LRAD01000053">
    <property type="protein sequence ID" value="KXZ58737.1"/>
    <property type="molecule type" value="Genomic_DNA"/>
</dbReference>
<dbReference type="GO" id="GO:0006465">
    <property type="term" value="P:signal peptide processing"/>
    <property type="evidence" value="ECO:0007669"/>
    <property type="project" value="TreeGrafter"/>
</dbReference>
<dbReference type="AlphaFoldDB" id="A0A150H9E3"/>
<evidence type="ECO:0000313" key="5">
    <source>
        <dbReference type="EMBL" id="KXZ58737.1"/>
    </source>
</evidence>
<dbReference type="Gene3D" id="1.20.120.1220">
    <property type="match status" value="1"/>
</dbReference>
<dbReference type="GO" id="GO:0004190">
    <property type="term" value="F:aspartic-type endopeptidase activity"/>
    <property type="evidence" value="ECO:0007669"/>
    <property type="project" value="InterPro"/>
</dbReference>
<dbReference type="PRINTS" id="PR00864">
    <property type="entry name" value="PREPILNPTASE"/>
</dbReference>
<dbReference type="InterPro" id="IPR000045">
    <property type="entry name" value="Prepilin_IV_endopep_pep"/>
</dbReference>
<dbReference type="RefSeq" id="WP_061683587.1">
    <property type="nucleotide sequence ID" value="NZ_LRAD01000053.1"/>
</dbReference>
<gene>
    <name evidence="5" type="primary">gspO</name>
    <name evidence="5" type="ORF">Mlaev_02440</name>
</gene>
<name>A0A150H9E3_9MICO</name>
<dbReference type="STRING" id="36807.Mlaev_02440"/>
<dbReference type="PANTHER" id="PTHR30487:SF0">
    <property type="entry name" value="PREPILIN LEADER PEPTIDASE_N-METHYLTRANSFERASE-RELATED"/>
    <property type="match status" value="1"/>
</dbReference>
<feature type="transmembrane region" description="Helical" evidence="3">
    <location>
        <begin position="46"/>
        <end position="64"/>
    </location>
</feature>
<feature type="transmembrane region" description="Helical" evidence="3">
    <location>
        <begin position="21"/>
        <end position="40"/>
    </location>
</feature>
<feature type="transmembrane region" description="Helical" evidence="3">
    <location>
        <begin position="76"/>
        <end position="95"/>
    </location>
</feature>
<dbReference type="Proteomes" id="UP000075357">
    <property type="component" value="Unassembled WGS sequence"/>
</dbReference>
<evidence type="ECO:0000313" key="6">
    <source>
        <dbReference type="Proteomes" id="UP000075357"/>
    </source>
</evidence>
<evidence type="ECO:0000256" key="3">
    <source>
        <dbReference type="SAM" id="Phobius"/>
    </source>
</evidence>
<evidence type="ECO:0000256" key="1">
    <source>
        <dbReference type="ARBA" id="ARBA00005801"/>
    </source>
</evidence>
<comment type="similarity">
    <text evidence="1 2">Belongs to the peptidase A24 family.</text>
</comment>
<evidence type="ECO:0000256" key="2">
    <source>
        <dbReference type="RuleBase" id="RU003793"/>
    </source>
</evidence>
<keyword evidence="3" id="KW-1133">Transmembrane helix</keyword>
<keyword evidence="3" id="KW-0472">Membrane</keyword>
<dbReference type="PANTHER" id="PTHR30487">
    <property type="entry name" value="TYPE 4 PREPILIN-LIKE PROTEINS LEADER PEPTIDE-PROCESSING ENZYME"/>
    <property type="match status" value="1"/>
</dbReference>